<dbReference type="Gramene" id="TKW16189">
    <property type="protein sequence ID" value="TKW16189"/>
    <property type="gene ID" value="SEVIR_5G283000v2"/>
</dbReference>
<name>A0A4U6UQH6_SETVI</name>
<dbReference type="InterPro" id="IPR001675">
    <property type="entry name" value="Glyco_trans_29"/>
</dbReference>
<comment type="similarity">
    <text evidence="2">Belongs to the glycosyltransferase 29 family.</text>
</comment>
<dbReference type="GO" id="GO:0008373">
    <property type="term" value="F:sialyltransferase activity"/>
    <property type="evidence" value="ECO:0007669"/>
    <property type="project" value="InterPro"/>
</dbReference>
<keyword evidence="3" id="KW-0328">Glycosyltransferase</keyword>
<keyword evidence="5" id="KW-0812">Transmembrane</keyword>
<dbReference type="Gene3D" id="3.90.1480.20">
    <property type="entry name" value="Glycosyl transferase family 29"/>
    <property type="match status" value="1"/>
</dbReference>
<evidence type="ECO:0000313" key="12">
    <source>
        <dbReference type="EMBL" id="TKW16189.1"/>
    </source>
</evidence>
<reference evidence="12" key="1">
    <citation type="submission" date="2019-03" db="EMBL/GenBank/DDBJ databases">
        <title>WGS assembly of Setaria viridis.</title>
        <authorList>
            <person name="Huang P."/>
            <person name="Jenkins J."/>
            <person name="Grimwood J."/>
            <person name="Barry K."/>
            <person name="Healey A."/>
            <person name="Mamidi S."/>
            <person name="Sreedasyam A."/>
            <person name="Shu S."/>
            <person name="Feldman M."/>
            <person name="Wu J."/>
            <person name="Yu Y."/>
            <person name="Chen C."/>
            <person name="Johnson J."/>
            <person name="Rokhsar D."/>
            <person name="Baxter I."/>
            <person name="Schmutz J."/>
            <person name="Brutnell T."/>
            <person name="Kellogg E."/>
        </authorList>
    </citation>
    <scope>NUCLEOTIDE SEQUENCE [LARGE SCALE GENOMIC DNA]</scope>
</reference>
<keyword evidence="4" id="KW-0808">Transferase</keyword>
<organism evidence="12 13">
    <name type="scientific">Setaria viridis</name>
    <name type="common">Green bristlegrass</name>
    <name type="synonym">Setaria italica subsp. viridis</name>
    <dbReference type="NCBI Taxonomy" id="4556"/>
    <lineage>
        <taxon>Eukaryota</taxon>
        <taxon>Viridiplantae</taxon>
        <taxon>Streptophyta</taxon>
        <taxon>Embryophyta</taxon>
        <taxon>Tracheophyta</taxon>
        <taxon>Spermatophyta</taxon>
        <taxon>Magnoliopsida</taxon>
        <taxon>Liliopsida</taxon>
        <taxon>Poales</taxon>
        <taxon>Poaceae</taxon>
        <taxon>PACMAD clade</taxon>
        <taxon>Panicoideae</taxon>
        <taxon>Panicodae</taxon>
        <taxon>Paniceae</taxon>
        <taxon>Cenchrinae</taxon>
        <taxon>Setaria</taxon>
    </lineage>
</organism>
<protein>
    <submittedName>
        <fullName evidence="12">Uncharacterized protein</fullName>
    </submittedName>
</protein>
<keyword evidence="8" id="KW-0333">Golgi apparatus</keyword>
<evidence type="ECO:0000256" key="1">
    <source>
        <dbReference type="ARBA" id="ARBA00004323"/>
    </source>
</evidence>
<evidence type="ECO:0000256" key="5">
    <source>
        <dbReference type="ARBA" id="ARBA00022692"/>
    </source>
</evidence>
<feature type="compositionally biased region" description="Low complexity" evidence="11">
    <location>
        <begin position="53"/>
        <end position="71"/>
    </location>
</feature>
<evidence type="ECO:0000256" key="10">
    <source>
        <dbReference type="ARBA" id="ARBA00023180"/>
    </source>
</evidence>
<comment type="subcellular location">
    <subcellularLocation>
        <location evidence="1">Golgi apparatus membrane</location>
        <topology evidence="1">Single-pass type II membrane protein</topology>
    </subcellularLocation>
</comment>
<keyword evidence="6" id="KW-0735">Signal-anchor</keyword>
<evidence type="ECO:0000256" key="4">
    <source>
        <dbReference type="ARBA" id="ARBA00022679"/>
    </source>
</evidence>
<evidence type="ECO:0000256" key="3">
    <source>
        <dbReference type="ARBA" id="ARBA00022676"/>
    </source>
</evidence>
<dbReference type="GO" id="GO:0000139">
    <property type="term" value="C:Golgi membrane"/>
    <property type="evidence" value="ECO:0007669"/>
    <property type="project" value="UniProtKB-SubCell"/>
</dbReference>
<evidence type="ECO:0000313" key="13">
    <source>
        <dbReference type="Proteomes" id="UP000298652"/>
    </source>
</evidence>
<evidence type="ECO:0000256" key="9">
    <source>
        <dbReference type="ARBA" id="ARBA00023136"/>
    </source>
</evidence>
<evidence type="ECO:0000256" key="2">
    <source>
        <dbReference type="ARBA" id="ARBA00006003"/>
    </source>
</evidence>
<dbReference type="Proteomes" id="UP000298652">
    <property type="component" value="Chromosome 5"/>
</dbReference>
<evidence type="ECO:0000256" key="8">
    <source>
        <dbReference type="ARBA" id="ARBA00023034"/>
    </source>
</evidence>
<dbReference type="PANTHER" id="PTHR46779:SF2">
    <property type="entry name" value="SIALYLTRANSFERASE-LIKE PROTEIN 2"/>
    <property type="match status" value="1"/>
</dbReference>
<sequence length="196" mass="20361">MASRRTASGGNGRWGQPSAARRRISPRDCAATFRRCPSSYLCSHSSPSPSAAACSSPAAHPSTTPAATRSSAGRRRERFPTCAVVGNSGILLGSGRGAQIDAHDLVVRLNNACVAGSAANVGAKTSLSFVNSNILHRCAVRSAVAAGGCACHPSTTSPFPLLVTNARLDVLCARIANYYSMRRFVATTGEPANNWT</sequence>
<dbReference type="Pfam" id="PF00777">
    <property type="entry name" value="Glyco_transf_29"/>
    <property type="match status" value="1"/>
</dbReference>
<keyword evidence="7" id="KW-1133">Transmembrane helix</keyword>
<evidence type="ECO:0000256" key="11">
    <source>
        <dbReference type="SAM" id="MobiDB-lite"/>
    </source>
</evidence>
<proteinExistence type="inferred from homology"/>
<keyword evidence="10" id="KW-0325">Glycoprotein</keyword>
<keyword evidence="13" id="KW-1185">Reference proteome</keyword>
<dbReference type="AlphaFoldDB" id="A0A4U6UQH6"/>
<feature type="region of interest" description="Disordered" evidence="11">
    <location>
        <begin position="53"/>
        <end position="77"/>
    </location>
</feature>
<dbReference type="InterPro" id="IPR038578">
    <property type="entry name" value="GT29-like_sf"/>
</dbReference>
<evidence type="ECO:0000256" key="6">
    <source>
        <dbReference type="ARBA" id="ARBA00022968"/>
    </source>
</evidence>
<feature type="region of interest" description="Disordered" evidence="11">
    <location>
        <begin position="1"/>
        <end position="26"/>
    </location>
</feature>
<keyword evidence="9" id="KW-0472">Membrane</keyword>
<accession>A0A4U6UQH6</accession>
<evidence type="ECO:0000256" key="7">
    <source>
        <dbReference type="ARBA" id="ARBA00022989"/>
    </source>
</evidence>
<dbReference type="PANTHER" id="PTHR46779">
    <property type="entry name" value="BETA-1,6-GALACTOSYLTRANSFERASE GALT29A"/>
    <property type="match status" value="1"/>
</dbReference>
<gene>
    <name evidence="12" type="ORF">SEVIR_5G283000v2</name>
</gene>
<dbReference type="EMBL" id="CM016556">
    <property type="protein sequence ID" value="TKW16189.1"/>
    <property type="molecule type" value="Genomic_DNA"/>
</dbReference>